<dbReference type="AlphaFoldDB" id="A0A0F7SG72"/>
<organism evidence="3">
    <name type="scientific">Phaffia rhodozyma</name>
    <name type="common">Yeast</name>
    <name type="synonym">Xanthophyllomyces dendrorhous</name>
    <dbReference type="NCBI Taxonomy" id="264483"/>
    <lineage>
        <taxon>Eukaryota</taxon>
        <taxon>Fungi</taxon>
        <taxon>Dikarya</taxon>
        <taxon>Basidiomycota</taxon>
        <taxon>Agaricomycotina</taxon>
        <taxon>Tremellomycetes</taxon>
        <taxon>Cystofilobasidiales</taxon>
        <taxon>Mrakiaceae</taxon>
        <taxon>Phaffia</taxon>
    </lineage>
</organism>
<feature type="compositionally biased region" description="Basic and acidic residues" evidence="1">
    <location>
        <begin position="618"/>
        <end position="632"/>
    </location>
</feature>
<feature type="compositionally biased region" description="Polar residues" evidence="1">
    <location>
        <begin position="408"/>
        <end position="419"/>
    </location>
</feature>
<feature type="region of interest" description="Disordered" evidence="1">
    <location>
        <begin position="491"/>
        <end position="537"/>
    </location>
</feature>
<dbReference type="SUPFAM" id="SSF55753">
    <property type="entry name" value="Actin depolymerizing proteins"/>
    <property type="match status" value="1"/>
</dbReference>
<feature type="region of interest" description="Disordered" evidence="1">
    <location>
        <begin position="397"/>
        <end position="419"/>
    </location>
</feature>
<feature type="compositionally biased region" description="Low complexity" evidence="1">
    <location>
        <begin position="494"/>
        <end position="515"/>
    </location>
</feature>
<feature type="region of interest" description="Disordered" evidence="1">
    <location>
        <begin position="565"/>
        <end position="632"/>
    </location>
</feature>
<dbReference type="InterPro" id="IPR011993">
    <property type="entry name" value="PH-like_dom_sf"/>
</dbReference>
<evidence type="ECO:0000313" key="3">
    <source>
        <dbReference type="EMBL" id="CDZ96234.1"/>
    </source>
</evidence>
<feature type="compositionally biased region" description="Polar residues" evidence="1">
    <location>
        <begin position="134"/>
        <end position="162"/>
    </location>
</feature>
<feature type="compositionally biased region" description="Low complexity" evidence="1">
    <location>
        <begin position="203"/>
        <end position="213"/>
    </location>
</feature>
<feature type="compositionally biased region" description="Polar residues" evidence="1">
    <location>
        <begin position="170"/>
        <end position="188"/>
    </location>
</feature>
<sequence>MSIDLSDPLVIQTVDEFYGPKLHSWLILSYSAQRDKLVLTKAGSGGIVDLQTNLDKVDQDVAYALFREGRMITYITYVGQTIGGVKRARATIHGRLVGSHLFDPHHIEFMVSSSSEITRDRLARDPNLAPPLSTNFSNINIHNAHPVSQGSSSGPVNTIQAQKQERVQDPVTSLLSTKVSDPSHTSQPKPIETKPPLPVKALSPPTITSSSSSAVQPADVSKENDNPVSRLRSSHKGYSSDSSVQSPPSSPKEHSSSVRFSRPSIPLFSNLSILGRKGKGRSTSSNERSPSLDGQSGSVFDTITPPPVPPKDGVSKTLNLPIFSDTRVGSKTSQSNGVTDKNGTRSVSNGHRPLPGSSVQSLPPLPSSSASSTSDQPIESAFHQTILRRLSTQLNRPSENAGLGLGMRTSSNQDPASTDSVLSCTYEDAYDEGENWSSLKNFMTQSPENHDDHDHDQQVHEIILDNTPTEIRPISYYDRPKYPTSLTVSSTAIPQAPSNRSASAPASSSLAEATAMMTTPKKASERQEGQSQKTFYTSQSPILRDSFVTFDKYRLRAQADLDEDREVVKKEEERQKERRNSFGRLRGTSGGWLMDQEQRRREVDRDLIERAQSLVEPSSRRTRQEDEIRERRRLKEQEQQRIEIARREEEAANRLKSARERTLAIEEAERRHRKDEEQRKRNEHALLQTEEIETLNRIQKELKIARSSGGVVADGWLTVQAPETLIFRRRFFHILPFQLLIFKDSNDVSRPLNTIALPSADHLHISDAYEEIQVLHSFRLEDKSETTWLFYLDSEGDKTVVIEAIKVAAS</sequence>
<feature type="domain" description="ADF-H" evidence="2">
    <location>
        <begin position="4"/>
        <end position="122"/>
    </location>
</feature>
<dbReference type="SUPFAM" id="SSF50729">
    <property type="entry name" value="PH domain-like"/>
    <property type="match status" value="1"/>
</dbReference>
<feature type="region of interest" description="Disordered" evidence="1">
    <location>
        <begin position="134"/>
        <end position="378"/>
    </location>
</feature>
<dbReference type="EMBL" id="LN483116">
    <property type="protein sequence ID" value="CDZ96234.1"/>
    <property type="molecule type" value="Genomic_DNA"/>
</dbReference>
<dbReference type="Gene3D" id="2.30.29.30">
    <property type="entry name" value="Pleckstrin-homology domain (PH domain)/Phosphotyrosine-binding domain (PTB)"/>
    <property type="match status" value="1"/>
</dbReference>
<dbReference type="Pfam" id="PF00241">
    <property type="entry name" value="Cofilin_ADF"/>
    <property type="match status" value="1"/>
</dbReference>
<dbReference type="Gene3D" id="3.40.20.10">
    <property type="entry name" value="Severin"/>
    <property type="match status" value="1"/>
</dbReference>
<dbReference type="CDD" id="cd00821">
    <property type="entry name" value="PH"/>
    <property type="match status" value="1"/>
</dbReference>
<proteinExistence type="predicted"/>
<name>A0A0F7SG72_PHARH</name>
<feature type="compositionally biased region" description="Polar residues" evidence="1">
    <location>
        <begin position="281"/>
        <end position="301"/>
    </location>
</feature>
<protein>
    <submittedName>
        <fullName evidence="3">Pleckstrin homology-like domain</fullName>
    </submittedName>
</protein>
<dbReference type="InterPro" id="IPR029006">
    <property type="entry name" value="ADF-H/Gelsolin-like_dom_sf"/>
</dbReference>
<dbReference type="CDD" id="cd22249">
    <property type="entry name" value="UDM1_RNF168_RNF169-like"/>
    <property type="match status" value="1"/>
</dbReference>
<evidence type="ECO:0000256" key="1">
    <source>
        <dbReference type="SAM" id="MobiDB-lite"/>
    </source>
</evidence>
<evidence type="ECO:0000259" key="2">
    <source>
        <dbReference type="Pfam" id="PF00241"/>
    </source>
</evidence>
<accession>A0A0F7SG72</accession>
<dbReference type="GO" id="GO:0003779">
    <property type="term" value="F:actin binding"/>
    <property type="evidence" value="ECO:0007669"/>
    <property type="project" value="InterPro"/>
</dbReference>
<reference evidence="3" key="1">
    <citation type="submission" date="2014-08" db="EMBL/GenBank/DDBJ databases">
        <authorList>
            <person name="Sharma Rahul"/>
            <person name="Thines Marco"/>
        </authorList>
    </citation>
    <scope>NUCLEOTIDE SEQUENCE</scope>
</reference>
<dbReference type="InterPro" id="IPR002108">
    <property type="entry name" value="ADF-H"/>
</dbReference>
<feature type="compositionally biased region" description="Basic and acidic residues" evidence="1">
    <location>
        <begin position="566"/>
        <end position="580"/>
    </location>
</feature>
<feature type="compositionally biased region" description="Polar residues" evidence="1">
    <location>
        <begin position="327"/>
        <end position="349"/>
    </location>
</feature>
<feature type="compositionally biased region" description="Basic and acidic residues" evidence="1">
    <location>
        <begin position="596"/>
        <end position="609"/>
    </location>
</feature>
<feature type="compositionally biased region" description="Low complexity" evidence="1">
    <location>
        <begin position="353"/>
        <end position="374"/>
    </location>
</feature>